<accession>A0A0E9V1S6</accession>
<organism evidence="1">
    <name type="scientific">Anguilla anguilla</name>
    <name type="common">European freshwater eel</name>
    <name type="synonym">Muraena anguilla</name>
    <dbReference type="NCBI Taxonomy" id="7936"/>
    <lineage>
        <taxon>Eukaryota</taxon>
        <taxon>Metazoa</taxon>
        <taxon>Chordata</taxon>
        <taxon>Craniata</taxon>
        <taxon>Vertebrata</taxon>
        <taxon>Euteleostomi</taxon>
        <taxon>Actinopterygii</taxon>
        <taxon>Neopterygii</taxon>
        <taxon>Teleostei</taxon>
        <taxon>Anguilliformes</taxon>
        <taxon>Anguillidae</taxon>
        <taxon>Anguilla</taxon>
    </lineage>
</organism>
<dbReference type="EMBL" id="GBXM01037202">
    <property type="protein sequence ID" value="JAH71375.1"/>
    <property type="molecule type" value="Transcribed_RNA"/>
</dbReference>
<reference evidence="1" key="2">
    <citation type="journal article" date="2015" name="Fish Shellfish Immunol.">
        <title>Early steps in the European eel (Anguilla anguilla)-Vibrio vulnificus interaction in the gills: Role of the RtxA13 toxin.</title>
        <authorList>
            <person name="Callol A."/>
            <person name="Pajuelo D."/>
            <person name="Ebbesson L."/>
            <person name="Teles M."/>
            <person name="MacKenzie S."/>
            <person name="Amaro C."/>
        </authorList>
    </citation>
    <scope>NUCLEOTIDE SEQUENCE</scope>
</reference>
<name>A0A0E9V1S6_ANGAN</name>
<proteinExistence type="predicted"/>
<protein>
    <submittedName>
        <fullName evidence="1">Uncharacterized protein</fullName>
    </submittedName>
</protein>
<dbReference type="AlphaFoldDB" id="A0A0E9V1S6"/>
<evidence type="ECO:0000313" key="1">
    <source>
        <dbReference type="EMBL" id="JAH71375.1"/>
    </source>
</evidence>
<reference evidence="1" key="1">
    <citation type="submission" date="2014-11" db="EMBL/GenBank/DDBJ databases">
        <authorList>
            <person name="Amaro Gonzalez C."/>
        </authorList>
    </citation>
    <scope>NUCLEOTIDE SEQUENCE</scope>
</reference>
<sequence length="46" mass="5311">MKLKNRTEIKSASLPSCLKCQFSRRITGLYAPGNDLLYRLFSMLVF</sequence>